<proteinExistence type="predicted"/>
<dbReference type="InParanoid" id="A0A165MYR9"/>
<feature type="non-terminal residue" evidence="1">
    <location>
        <position position="1"/>
    </location>
</feature>
<dbReference type="OrthoDB" id="3202607at2759"/>
<protein>
    <recommendedName>
        <fullName evidence="3">Prolyl 4-hydroxylase alpha subunit Fe(2+) 2OG dioxygenase domain-containing protein</fullName>
    </recommendedName>
</protein>
<evidence type="ECO:0000313" key="1">
    <source>
        <dbReference type="EMBL" id="KZT18950.1"/>
    </source>
</evidence>
<keyword evidence="2" id="KW-1185">Reference proteome</keyword>
<dbReference type="Gene3D" id="3.60.130.30">
    <property type="match status" value="1"/>
</dbReference>
<dbReference type="STRING" id="1314782.A0A165MYR9"/>
<name>A0A165MYR9_9AGAM</name>
<sequence>NLVIIRMLLDNTFIRRIVGFTNHKHAFDLFAPLLFNYYANALNLLCEMNKKLERHFPRSAFACYAFNLGGKVRSYIHTDHLNLPFGWCAITALGTFNPRKGGHLVLWDLKLVVEFPPGSTIFIPSAILRHSNIAIQPGERRLSFVQWTAGGLFRWVDFGFKSAKAFQDEVGKQAAEEANSRRWKEGLNLLPRLSDLTST</sequence>
<organism evidence="1 2">
    <name type="scientific">Neolentinus lepideus HHB14362 ss-1</name>
    <dbReference type="NCBI Taxonomy" id="1314782"/>
    <lineage>
        <taxon>Eukaryota</taxon>
        <taxon>Fungi</taxon>
        <taxon>Dikarya</taxon>
        <taxon>Basidiomycota</taxon>
        <taxon>Agaricomycotina</taxon>
        <taxon>Agaricomycetes</taxon>
        <taxon>Gloeophyllales</taxon>
        <taxon>Gloeophyllaceae</taxon>
        <taxon>Neolentinus</taxon>
    </lineage>
</organism>
<evidence type="ECO:0008006" key="3">
    <source>
        <dbReference type="Google" id="ProtNLM"/>
    </source>
</evidence>
<evidence type="ECO:0000313" key="2">
    <source>
        <dbReference type="Proteomes" id="UP000076761"/>
    </source>
</evidence>
<dbReference type="Proteomes" id="UP000076761">
    <property type="component" value="Unassembled WGS sequence"/>
</dbReference>
<reference evidence="1 2" key="1">
    <citation type="journal article" date="2016" name="Mol. Biol. Evol.">
        <title>Comparative Genomics of Early-Diverging Mushroom-Forming Fungi Provides Insights into the Origins of Lignocellulose Decay Capabilities.</title>
        <authorList>
            <person name="Nagy L.G."/>
            <person name="Riley R."/>
            <person name="Tritt A."/>
            <person name="Adam C."/>
            <person name="Daum C."/>
            <person name="Floudas D."/>
            <person name="Sun H."/>
            <person name="Yadav J.S."/>
            <person name="Pangilinan J."/>
            <person name="Larsson K.H."/>
            <person name="Matsuura K."/>
            <person name="Barry K."/>
            <person name="Labutti K."/>
            <person name="Kuo R."/>
            <person name="Ohm R.A."/>
            <person name="Bhattacharya S.S."/>
            <person name="Shirouzu T."/>
            <person name="Yoshinaga Y."/>
            <person name="Martin F.M."/>
            <person name="Grigoriev I.V."/>
            <person name="Hibbett D.S."/>
        </authorList>
    </citation>
    <scope>NUCLEOTIDE SEQUENCE [LARGE SCALE GENOMIC DNA]</scope>
    <source>
        <strain evidence="1 2">HHB14362 ss-1</strain>
    </source>
</reference>
<dbReference type="AlphaFoldDB" id="A0A165MYR9"/>
<dbReference type="EMBL" id="KV425656">
    <property type="protein sequence ID" value="KZT18950.1"/>
    <property type="molecule type" value="Genomic_DNA"/>
</dbReference>
<accession>A0A165MYR9</accession>
<gene>
    <name evidence="1" type="ORF">NEOLEDRAFT_1078982</name>
</gene>